<dbReference type="AlphaFoldDB" id="Q3IK53"/>
<gene>
    <name evidence="1" type="ordered locus">PSHAa3024</name>
</gene>
<dbReference type="STRING" id="326442.PSHAa3024"/>
<protein>
    <submittedName>
        <fullName evidence="1">Orphan protein</fullName>
    </submittedName>
</protein>
<proteinExistence type="predicted"/>
<dbReference type="KEGG" id="pha:PSHAa3024"/>
<keyword evidence="2" id="KW-1185">Reference proteome</keyword>
<reference evidence="1 2" key="1">
    <citation type="journal article" date="2005" name="Genome Res.">
        <title>Coping with cold: the genome of the versatile marine Antarctica bacterium Pseudoalteromonas haloplanktis TAC125.</title>
        <authorList>
            <person name="Medigue C."/>
            <person name="Krin E."/>
            <person name="Pascal G."/>
            <person name="Barbe V."/>
            <person name="Bernsel A."/>
            <person name="Bertin P."/>
            <person name="Cheung F."/>
            <person name="Cruveiller S."/>
            <person name="Damico S."/>
            <person name="Duilio A."/>
            <person name="Fang G."/>
            <person name="Feller G."/>
            <person name="Mangenot S."/>
            <person name="Marino G."/>
            <person name="Nilsson J."/>
            <person name="Parilli E."/>
            <person name="Rocha E."/>
            <person name="Rouy Z."/>
            <person name="Sekowska A."/>
            <person name="Tutino M.L."/>
            <person name="Vallenet D."/>
            <person name="von Heijne G."/>
            <person name="Danchin A."/>
        </authorList>
    </citation>
    <scope>NUCLEOTIDE SEQUENCE [LARGE SCALE GENOMIC DNA]</scope>
    <source>
        <strain evidence="2">TAC 125</strain>
    </source>
</reference>
<dbReference type="Proteomes" id="UP000006843">
    <property type="component" value="Chromosome I"/>
</dbReference>
<sequence length="66" mass="7596">MSAANRVRPNHHLLKSALINQLNQINRPNSNRITGLIKVSLAHLLIMHLKSHIESLNTWYLFTKLT</sequence>
<name>Q3IK53_PSET1</name>
<dbReference type="HOGENOM" id="CLU_2827921_0_0_6"/>
<dbReference type="EMBL" id="CR954246">
    <property type="protein sequence ID" value="CAI88053.1"/>
    <property type="molecule type" value="Genomic_DNA"/>
</dbReference>
<accession>Q3IK53</accession>
<evidence type="ECO:0000313" key="2">
    <source>
        <dbReference type="Proteomes" id="UP000006843"/>
    </source>
</evidence>
<organism evidence="1 2">
    <name type="scientific">Pseudoalteromonas translucida (strain TAC 125)</name>
    <dbReference type="NCBI Taxonomy" id="326442"/>
    <lineage>
        <taxon>Bacteria</taxon>
        <taxon>Pseudomonadati</taxon>
        <taxon>Pseudomonadota</taxon>
        <taxon>Gammaproteobacteria</taxon>
        <taxon>Alteromonadales</taxon>
        <taxon>Pseudoalteromonadaceae</taxon>
        <taxon>Pseudoalteromonas</taxon>
    </lineage>
</organism>
<evidence type="ECO:0000313" key="1">
    <source>
        <dbReference type="EMBL" id="CAI88053.1"/>
    </source>
</evidence>